<name>A0A2G9GT45_9LAMI</name>
<feature type="domain" description="Bet v I/Major latex protein" evidence="1">
    <location>
        <begin position="3"/>
        <end position="159"/>
    </location>
</feature>
<dbReference type="GO" id="GO:0006952">
    <property type="term" value="P:defense response"/>
    <property type="evidence" value="ECO:0007669"/>
    <property type="project" value="InterPro"/>
</dbReference>
<dbReference type="InterPro" id="IPR023393">
    <property type="entry name" value="START-like_dom_sf"/>
</dbReference>
<organism evidence="2 3">
    <name type="scientific">Handroanthus impetiginosus</name>
    <dbReference type="NCBI Taxonomy" id="429701"/>
    <lineage>
        <taxon>Eukaryota</taxon>
        <taxon>Viridiplantae</taxon>
        <taxon>Streptophyta</taxon>
        <taxon>Embryophyta</taxon>
        <taxon>Tracheophyta</taxon>
        <taxon>Spermatophyta</taxon>
        <taxon>Magnoliopsida</taxon>
        <taxon>eudicotyledons</taxon>
        <taxon>Gunneridae</taxon>
        <taxon>Pentapetalae</taxon>
        <taxon>asterids</taxon>
        <taxon>lamiids</taxon>
        <taxon>Lamiales</taxon>
        <taxon>Bignoniaceae</taxon>
        <taxon>Crescentiina</taxon>
        <taxon>Tabebuia alliance</taxon>
        <taxon>Handroanthus</taxon>
    </lineage>
</organism>
<comment type="caution">
    <text evidence="2">The sequence shown here is derived from an EMBL/GenBank/DDBJ whole genome shotgun (WGS) entry which is preliminary data.</text>
</comment>
<evidence type="ECO:0000259" key="1">
    <source>
        <dbReference type="SMART" id="SM01037"/>
    </source>
</evidence>
<reference evidence="3" key="1">
    <citation type="journal article" date="2018" name="Gigascience">
        <title>Genome assembly of the Pink Ipe (Handroanthus impetiginosus, Bignoniaceae), a highly valued, ecologically keystone Neotropical timber forest tree.</title>
        <authorList>
            <person name="Silva-Junior O.B."/>
            <person name="Grattapaglia D."/>
            <person name="Novaes E."/>
            <person name="Collevatti R.G."/>
        </authorList>
    </citation>
    <scope>NUCLEOTIDE SEQUENCE [LARGE SCALE GENOMIC DNA]</scope>
    <source>
        <strain evidence="3">cv. UFG-1</strain>
    </source>
</reference>
<dbReference type="SUPFAM" id="SSF55961">
    <property type="entry name" value="Bet v1-like"/>
    <property type="match status" value="1"/>
</dbReference>
<evidence type="ECO:0000313" key="2">
    <source>
        <dbReference type="EMBL" id="PIN08467.1"/>
    </source>
</evidence>
<dbReference type="STRING" id="429701.A0A2G9GT45"/>
<evidence type="ECO:0000313" key="3">
    <source>
        <dbReference type="Proteomes" id="UP000231279"/>
    </source>
</evidence>
<gene>
    <name evidence="2" type="ORF">CDL12_18958</name>
</gene>
<keyword evidence="3" id="KW-1185">Reference proteome</keyword>
<dbReference type="OrthoDB" id="1072116at2759"/>
<dbReference type="Proteomes" id="UP000231279">
    <property type="component" value="Unassembled WGS sequence"/>
</dbReference>
<sequence>MASLPCKLMAQIPFKVGGDVFYRLFTNNPQHFSKITPAKIQACDLHDGDYGINGSAVEWKFTVGLCLFGLAYSVPRVLVFCIVDDEEKKQIAYKIIQGDLLELYTNVLVTYHVETKGGVDYVTWTMDYQLLNADNPHPTALVNFVIELIKETEAHIFGQ</sequence>
<dbReference type="InterPro" id="IPR051761">
    <property type="entry name" value="MLP-like_ligand-binding"/>
</dbReference>
<accession>A0A2G9GT45</accession>
<protein>
    <recommendedName>
        <fullName evidence="1">Bet v I/Major latex protein domain-containing protein</fullName>
    </recommendedName>
</protein>
<dbReference type="PANTHER" id="PTHR31907">
    <property type="entry name" value="MLP-LIKE PROTEIN 423"/>
    <property type="match status" value="1"/>
</dbReference>
<dbReference type="SMART" id="SM01037">
    <property type="entry name" value="Bet_v_1"/>
    <property type="match status" value="1"/>
</dbReference>
<proteinExistence type="predicted"/>
<dbReference type="AlphaFoldDB" id="A0A2G9GT45"/>
<dbReference type="EMBL" id="NKXS01003804">
    <property type="protein sequence ID" value="PIN08467.1"/>
    <property type="molecule type" value="Genomic_DNA"/>
</dbReference>
<dbReference type="Pfam" id="PF00407">
    <property type="entry name" value="Bet_v_1"/>
    <property type="match status" value="1"/>
</dbReference>
<dbReference type="InterPro" id="IPR000916">
    <property type="entry name" value="Bet_v_I/MLP"/>
</dbReference>
<dbReference type="Gene3D" id="3.30.530.20">
    <property type="match status" value="1"/>
</dbReference>